<comment type="similarity">
    <text evidence="4">Belongs to the Omp25/RopB family.</text>
</comment>
<sequence>MFKTKSVFLSTLAVSVSALALAGAPAMADDLSGTRIGVHAGYLWGDLEPTSGFDDFGDDHIEGYETDAEVGGVELRHDWQDGDTVFGLYASWTGTNAEGGTTIEKTTVDSEGVNISTDHGFDTNLAWLASAGGRVGTVINGNTLIYAQVGAASGRLKITETGDGAGAKRSVTAYGYAAGVGIDYQITDRWSLGFALQRFELSDVEFEPDAFSSGEIKTKGNIAMASLGFRF</sequence>
<proteinExistence type="inferred from homology"/>
<keyword evidence="3" id="KW-0472">Membrane</keyword>
<evidence type="ECO:0000259" key="6">
    <source>
        <dbReference type="Pfam" id="PF13505"/>
    </source>
</evidence>
<dbReference type="Proteomes" id="UP000006512">
    <property type="component" value="Unassembled WGS sequence"/>
</dbReference>
<dbReference type="eggNOG" id="COG3637">
    <property type="taxonomic scope" value="Bacteria"/>
</dbReference>
<dbReference type="GO" id="GO:0016020">
    <property type="term" value="C:membrane"/>
    <property type="evidence" value="ECO:0007669"/>
    <property type="project" value="UniProtKB-SubCell"/>
</dbReference>
<keyword evidence="2 5" id="KW-0732">Signal</keyword>
<feature type="domain" description="Outer membrane protein beta-barrel" evidence="6">
    <location>
        <begin position="16"/>
        <end position="231"/>
    </location>
</feature>
<evidence type="ECO:0000313" key="7">
    <source>
        <dbReference type="EMBL" id="EGF89718.1"/>
    </source>
</evidence>
<reference evidence="8" key="1">
    <citation type="submission" date="2011-03" db="EMBL/GenBank/DDBJ databases">
        <title>Draft genome sequence of Brevundimonas diminuta.</title>
        <authorList>
            <person name="Brown P.J.B."/>
            <person name="Buechlein A."/>
            <person name="Hemmerich C."/>
            <person name="Brun Y.V."/>
        </authorList>
    </citation>
    <scope>NUCLEOTIDE SEQUENCE [LARGE SCALE GENOMIC DNA]</scope>
    <source>
        <strain evidence="8">C19</strain>
    </source>
</reference>
<dbReference type="PANTHER" id="PTHR34001:SF3">
    <property type="entry name" value="BLL7405 PROTEIN"/>
    <property type="match status" value="1"/>
</dbReference>
<dbReference type="AlphaFoldDB" id="F4QSJ8"/>
<name>F4QSJ8_9CAUL</name>
<comment type="subcellular location">
    <subcellularLocation>
        <location evidence="1">Membrane</location>
    </subcellularLocation>
</comment>
<keyword evidence="8" id="KW-1185">Reference proteome</keyword>
<evidence type="ECO:0000313" key="8">
    <source>
        <dbReference type="Proteomes" id="UP000006512"/>
    </source>
</evidence>
<dbReference type="OrthoDB" id="9815357at2"/>
<dbReference type="SUPFAM" id="SSF56925">
    <property type="entry name" value="OMPA-like"/>
    <property type="match status" value="1"/>
</dbReference>
<dbReference type="InterPro" id="IPR027385">
    <property type="entry name" value="Beta-barrel_OMP"/>
</dbReference>
<dbReference type="HOGENOM" id="CLU_1197806_0_0_5"/>
<evidence type="ECO:0000256" key="3">
    <source>
        <dbReference type="ARBA" id="ARBA00023136"/>
    </source>
</evidence>
<dbReference type="InterPro" id="IPR051692">
    <property type="entry name" value="OMP-like"/>
</dbReference>
<feature type="signal peptide" evidence="5">
    <location>
        <begin position="1"/>
        <end position="28"/>
    </location>
</feature>
<dbReference type="EMBL" id="GL883080">
    <property type="protein sequence ID" value="EGF89718.1"/>
    <property type="molecule type" value="Genomic_DNA"/>
</dbReference>
<dbReference type="RefSeq" id="WP_006274913.1">
    <property type="nucleotide sequence ID" value="NZ_GL883080.1"/>
</dbReference>
<evidence type="ECO:0000256" key="2">
    <source>
        <dbReference type="ARBA" id="ARBA00022729"/>
    </source>
</evidence>
<dbReference type="STRING" id="715226.ABI_41410"/>
<evidence type="ECO:0000256" key="1">
    <source>
        <dbReference type="ARBA" id="ARBA00004370"/>
    </source>
</evidence>
<dbReference type="Pfam" id="PF13505">
    <property type="entry name" value="OMP_b-brl"/>
    <property type="match status" value="1"/>
</dbReference>
<organism evidence="7 8">
    <name type="scientific">Asticcacaulis biprosthecium C19</name>
    <dbReference type="NCBI Taxonomy" id="715226"/>
    <lineage>
        <taxon>Bacteria</taxon>
        <taxon>Pseudomonadati</taxon>
        <taxon>Pseudomonadota</taxon>
        <taxon>Alphaproteobacteria</taxon>
        <taxon>Caulobacterales</taxon>
        <taxon>Caulobacteraceae</taxon>
        <taxon>Asticcacaulis</taxon>
    </lineage>
</organism>
<dbReference type="Gene3D" id="2.40.160.20">
    <property type="match status" value="1"/>
</dbReference>
<dbReference type="InterPro" id="IPR011250">
    <property type="entry name" value="OMP/PagP_B-barrel"/>
</dbReference>
<dbReference type="PANTHER" id="PTHR34001">
    <property type="entry name" value="BLL7405 PROTEIN"/>
    <property type="match status" value="1"/>
</dbReference>
<accession>F4QSJ8</accession>
<feature type="chain" id="PRO_5003314406" evidence="5">
    <location>
        <begin position="29"/>
        <end position="231"/>
    </location>
</feature>
<gene>
    <name evidence="7" type="ORF">ABI_41410</name>
</gene>
<evidence type="ECO:0000256" key="4">
    <source>
        <dbReference type="ARBA" id="ARBA00038306"/>
    </source>
</evidence>
<protein>
    <submittedName>
        <fullName evidence="7">Outer membrane protein, 31 kDa</fullName>
    </submittedName>
</protein>
<evidence type="ECO:0000256" key="5">
    <source>
        <dbReference type="SAM" id="SignalP"/>
    </source>
</evidence>